<dbReference type="Proteomes" id="UP000199424">
    <property type="component" value="Unassembled WGS sequence"/>
</dbReference>
<keyword evidence="7" id="KW-1133">Transmembrane helix</keyword>
<evidence type="ECO:0000256" key="6">
    <source>
        <dbReference type="ARBA" id="ARBA00022692"/>
    </source>
</evidence>
<evidence type="ECO:0000313" key="12">
    <source>
        <dbReference type="EMBL" id="SFR45281.1"/>
    </source>
</evidence>
<evidence type="ECO:0000256" key="1">
    <source>
        <dbReference type="ARBA" id="ARBA00004377"/>
    </source>
</evidence>
<comment type="subcellular location">
    <subcellularLocation>
        <location evidence="1 9">Cell inner membrane</location>
        <topology evidence="1 9">Single-pass membrane protein</topology>
    </subcellularLocation>
</comment>
<dbReference type="AlphaFoldDB" id="A0A1I6GT73"/>
<keyword evidence="6" id="KW-0812">Transmembrane</keyword>
<keyword evidence="5 9" id="KW-0997">Cell inner membrane</keyword>
<dbReference type="PANTHER" id="PTHR38779">
    <property type="entry name" value="TYPE II SECRETION SYSTEM PROTEIN I-RELATED"/>
    <property type="match status" value="1"/>
</dbReference>
<feature type="signal peptide" evidence="10">
    <location>
        <begin position="1"/>
        <end position="26"/>
    </location>
</feature>
<evidence type="ECO:0000256" key="9">
    <source>
        <dbReference type="RuleBase" id="RU368030"/>
    </source>
</evidence>
<dbReference type="PROSITE" id="PS00409">
    <property type="entry name" value="PROKAR_NTER_METHYL"/>
    <property type="match status" value="1"/>
</dbReference>
<gene>
    <name evidence="12" type="ORF">SAMN04488070_1173</name>
</gene>
<keyword evidence="4 9" id="KW-0488">Methylation</keyword>
<dbReference type="PANTHER" id="PTHR38779:SF2">
    <property type="entry name" value="TYPE II SECRETION SYSTEM PROTEIN I-RELATED"/>
    <property type="match status" value="1"/>
</dbReference>
<evidence type="ECO:0000256" key="8">
    <source>
        <dbReference type="ARBA" id="ARBA00023136"/>
    </source>
</evidence>
<dbReference type="InterPro" id="IPR003413">
    <property type="entry name" value="T2SS_GspI_C"/>
</dbReference>
<dbReference type="GO" id="GO:0005886">
    <property type="term" value="C:plasma membrane"/>
    <property type="evidence" value="ECO:0007669"/>
    <property type="project" value="UniProtKB-SubCell"/>
</dbReference>
<evidence type="ECO:0000256" key="4">
    <source>
        <dbReference type="ARBA" id="ARBA00022481"/>
    </source>
</evidence>
<dbReference type="NCBIfam" id="TIGR02532">
    <property type="entry name" value="IV_pilin_GFxxxE"/>
    <property type="match status" value="1"/>
</dbReference>
<evidence type="ECO:0000256" key="3">
    <source>
        <dbReference type="ARBA" id="ARBA00022475"/>
    </source>
</evidence>
<keyword evidence="13" id="KW-1185">Reference proteome</keyword>
<dbReference type="Gene3D" id="3.30.1300.30">
    <property type="entry name" value="GSPII I/J protein-like"/>
    <property type="match status" value="1"/>
</dbReference>
<dbReference type="Pfam" id="PF02501">
    <property type="entry name" value="T2SSI"/>
    <property type="match status" value="1"/>
</dbReference>
<dbReference type="EMBL" id="FOYU01000001">
    <property type="protein sequence ID" value="SFR45281.1"/>
    <property type="molecule type" value="Genomic_DNA"/>
</dbReference>
<dbReference type="InterPro" id="IPR045584">
    <property type="entry name" value="Pilin-like"/>
</dbReference>
<evidence type="ECO:0000259" key="11">
    <source>
        <dbReference type="Pfam" id="PF02501"/>
    </source>
</evidence>
<evidence type="ECO:0000256" key="2">
    <source>
        <dbReference type="ARBA" id="ARBA00008358"/>
    </source>
</evidence>
<sequence length="135" mass="14691">MAKRQHGFTLVEVMFALGIFALAALAAVAATSQHLNDLNYMQDKSMAQYAAANAMARVSLDYPPENGATGVEMVGSREWFWRTEVLKTQTEDVFYVTVRVFEEQPQSAENNDGALVVLSRYLGPDTGAGAGEAQP</sequence>
<evidence type="ECO:0000256" key="10">
    <source>
        <dbReference type="SAM" id="SignalP"/>
    </source>
</evidence>
<dbReference type="Pfam" id="PF07963">
    <property type="entry name" value="N_methyl"/>
    <property type="match status" value="1"/>
</dbReference>
<dbReference type="GO" id="GO:0015627">
    <property type="term" value="C:type II protein secretion system complex"/>
    <property type="evidence" value="ECO:0007669"/>
    <property type="project" value="UniProtKB-UniRule"/>
</dbReference>
<dbReference type="InterPro" id="IPR010052">
    <property type="entry name" value="T2SS_protein-GspI"/>
</dbReference>
<organism evidence="12 13">
    <name type="scientific">Pseudidiomarina maritima</name>
    <dbReference type="NCBI Taxonomy" id="519453"/>
    <lineage>
        <taxon>Bacteria</taxon>
        <taxon>Pseudomonadati</taxon>
        <taxon>Pseudomonadota</taxon>
        <taxon>Gammaproteobacteria</taxon>
        <taxon>Alteromonadales</taxon>
        <taxon>Idiomarinaceae</taxon>
        <taxon>Pseudidiomarina</taxon>
    </lineage>
</organism>
<dbReference type="GO" id="GO:0015628">
    <property type="term" value="P:protein secretion by the type II secretion system"/>
    <property type="evidence" value="ECO:0007669"/>
    <property type="project" value="UniProtKB-UniRule"/>
</dbReference>
<keyword evidence="3" id="KW-1003">Cell membrane</keyword>
<name>A0A1I6GT73_9GAMM</name>
<proteinExistence type="inferred from homology"/>
<reference evidence="13" key="1">
    <citation type="submission" date="2016-10" db="EMBL/GenBank/DDBJ databases">
        <authorList>
            <person name="Varghese N."/>
            <person name="Submissions S."/>
        </authorList>
    </citation>
    <scope>NUCLEOTIDE SEQUENCE [LARGE SCALE GENOMIC DNA]</scope>
    <source>
        <strain evidence="13">CGMCC 1.7285</strain>
    </source>
</reference>
<evidence type="ECO:0000256" key="7">
    <source>
        <dbReference type="ARBA" id="ARBA00022989"/>
    </source>
</evidence>
<comment type="subunit">
    <text evidence="9">Type II secretion is composed of four main components: the outer membrane complex, the inner membrane complex, the cytoplasmic secretion ATPase and the periplasm-spanning pseudopilus.</text>
</comment>
<comment type="function">
    <text evidence="9">Component of the type II secretion system required for the energy-dependent secretion of extracellular factors such as proteases and toxins from the periplasm.</text>
</comment>
<dbReference type="RefSeq" id="WP_092856244.1">
    <property type="nucleotide sequence ID" value="NZ_FOYU01000001.1"/>
</dbReference>
<keyword evidence="10" id="KW-0732">Signal</keyword>
<evidence type="ECO:0000313" key="13">
    <source>
        <dbReference type="Proteomes" id="UP000199424"/>
    </source>
</evidence>
<feature type="domain" description="Type II secretion system protein GspI C-terminal" evidence="11">
    <location>
        <begin position="41"/>
        <end position="122"/>
    </location>
</feature>
<dbReference type="SUPFAM" id="SSF54523">
    <property type="entry name" value="Pili subunits"/>
    <property type="match status" value="1"/>
</dbReference>
<dbReference type="InterPro" id="IPR012902">
    <property type="entry name" value="N_methyl_site"/>
</dbReference>
<comment type="similarity">
    <text evidence="2 9">Belongs to the GSP I family.</text>
</comment>
<dbReference type="NCBIfam" id="TIGR01707">
    <property type="entry name" value="gspI"/>
    <property type="match status" value="1"/>
</dbReference>
<evidence type="ECO:0000256" key="5">
    <source>
        <dbReference type="ARBA" id="ARBA00022519"/>
    </source>
</evidence>
<feature type="chain" id="PRO_5011653636" description="Type II secretion system protein I" evidence="10">
    <location>
        <begin position="27"/>
        <end position="135"/>
    </location>
</feature>
<protein>
    <recommendedName>
        <fullName evidence="9">Type II secretion system protein I</fullName>
        <shortName evidence="9">T2SS minor pseudopilin I</shortName>
    </recommendedName>
</protein>
<keyword evidence="8" id="KW-0472">Membrane</keyword>
<accession>A0A1I6GT73</accession>
<comment type="PTM">
    <text evidence="9">Cleaved by prepilin peptidase.</text>
</comment>